<proteinExistence type="predicted"/>
<organism evidence="1">
    <name type="scientific">uncultured Sulfurovum sp</name>
    <dbReference type="NCBI Taxonomy" id="269237"/>
    <lineage>
        <taxon>Bacteria</taxon>
        <taxon>Pseudomonadati</taxon>
        <taxon>Campylobacterota</taxon>
        <taxon>Epsilonproteobacteria</taxon>
        <taxon>Campylobacterales</taxon>
        <taxon>Sulfurovaceae</taxon>
        <taxon>Sulfurovum</taxon>
        <taxon>environmental samples</taxon>
    </lineage>
</organism>
<evidence type="ECO:0000313" key="1">
    <source>
        <dbReference type="EMBL" id="CAA6817046.1"/>
    </source>
</evidence>
<feature type="non-terminal residue" evidence="1">
    <location>
        <position position="152"/>
    </location>
</feature>
<dbReference type="EMBL" id="CACVAS010000098">
    <property type="protein sequence ID" value="CAA6817046.1"/>
    <property type="molecule type" value="Genomic_DNA"/>
</dbReference>
<protein>
    <submittedName>
        <fullName evidence="1">Uncharacterized protein</fullName>
    </submittedName>
</protein>
<dbReference type="AlphaFoldDB" id="A0A6S6TPU8"/>
<sequence>MTNLLILSIFILSTTITIAQKISHDTLFSISPKVFIYTSKETKSDSSYELALDYDAVFHYNHIYVKTKKNKNYCHAYYSEDIKIVQEKYQKKIQQGISIEKADSFILYKLTQYASHYHRGDFFTSWGGYEEIEKFDKLQGKYHYIDFYAAYK</sequence>
<accession>A0A6S6TPU8</accession>
<name>A0A6S6TPU8_9BACT</name>
<reference evidence="1" key="1">
    <citation type="submission" date="2020-01" db="EMBL/GenBank/DDBJ databases">
        <authorList>
            <person name="Meier V. D."/>
            <person name="Meier V D."/>
        </authorList>
    </citation>
    <scope>NUCLEOTIDE SEQUENCE</scope>
    <source>
        <strain evidence="1">HLG_WM_MAG_01</strain>
    </source>
</reference>
<gene>
    <name evidence="1" type="ORF">HELGO_WM98426</name>
</gene>